<keyword evidence="9" id="KW-1185">Reference proteome</keyword>
<evidence type="ECO:0000256" key="4">
    <source>
        <dbReference type="ARBA" id="ARBA00022801"/>
    </source>
</evidence>
<feature type="region of interest" description="Disordered" evidence="7">
    <location>
        <begin position="217"/>
        <end position="244"/>
    </location>
</feature>
<dbReference type="GO" id="GO:0046872">
    <property type="term" value="F:metal ion binding"/>
    <property type="evidence" value="ECO:0007669"/>
    <property type="project" value="UniProtKB-KW"/>
</dbReference>
<evidence type="ECO:0000313" key="8">
    <source>
        <dbReference type="EMBL" id="RXH75923.1"/>
    </source>
</evidence>
<sequence length="302" mass="32615">MAGHASSERWIETDGARERGRGRSGDLSTLAVDPRFHESGRGGTVREKHGGPSGLADPARTTQTVSPPSSYSSFLCLWNRLIYSKRIDSSEMVCACAVDDRGSQRHPDCNIESSPILIPKSSPSDLSSGKDFRFECKMFPQNRRLLFDVNQGAVSHFVLILEVIHRCSVKILGLLFAGFEALCTQVTSPLRLSSMKKYVFGLGSVQCSHKLEGVGKNREGGEVSLPGGKTEEGDKDDGDTATREAKEEIGLDPKLGINVRVGVAVGDASVRGLLGGGEEGDRGTDRLERNGSYGFRLSGREI</sequence>
<name>A0A498I490_MALDO</name>
<keyword evidence="6" id="KW-0464">Manganese</keyword>
<dbReference type="Gene3D" id="3.90.79.10">
    <property type="entry name" value="Nucleoside Triphosphate Pyrophosphohydrolase"/>
    <property type="match status" value="1"/>
</dbReference>
<gene>
    <name evidence="8" type="ORF">DVH24_042710</name>
</gene>
<proteinExistence type="predicted"/>
<feature type="region of interest" description="Disordered" evidence="7">
    <location>
        <begin position="1"/>
        <end position="67"/>
    </location>
</feature>
<dbReference type="STRING" id="3750.A0A498I490"/>
<comment type="cofactor">
    <cofactor evidence="1">
        <name>Mn(2+)</name>
        <dbReference type="ChEBI" id="CHEBI:29035"/>
    </cofactor>
</comment>
<organism evidence="8 9">
    <name type="scientific">Malus domestica</name>
    <name type="common">Apple</name>
    <name type="synonym">Pyrus malus</name>
    <dbReference type="NCBI Taxonomy" id="3750"/>
    <lineage>
        <taxon>Eukaryota</taxon>
        <taxon>Viridiplantae</taxon>
        <taxon>Streptophyta</taxon>
        <taxon>Embryophyta</taxon>
        <taxon>Tracheophyta</taxon>
        <taxon>Spermatophyta</taxon>
        <taxon>Magnoliopsida</taxon>
        <taxon>eudicotyledons</taxon>
        <taxon>Gunneridae</taxon>
        <taxon>Pentapetalae</taxon>
        <taxon>rosids</taxon>
        <taxon>fabids</taxon>
        <taxon>Rosales</taxon>
        <taxon>Rosaceae</taxon>
        <taxon>Amygdaloideae</taxon>
        <taxon>Maleae</taxon>
        <taxon>Malus</taxon>
    </lineage>
</organism>
<evidence type="ECO:0000256" key="7">
    <source>
        <dbReference type="SAM" id="MobiDB-lite"/>
    </source>
</evidence>
<accession>A0A498I490</accession>
<dbReference type="GO" id="GO:0010945">
    <property type="term" value="F:coenzyme A diphosphatase activity"/>
    <property type="evidence" value="ECO:0007669"/>
    <property type="project" value="InterPro"/>
</dbReference>
<dbReference type="GO" id="GO:0015938">
    <property type="term" value="P:coenzyme A catabolic process"/>
    <property type="evidence" value="ECO:0007669"/>
    <property type="project" value="TreeGrafter"/>
</dbReference>
<dbReference type="EMBL" id="RDQH01000341">
    <property type="protein sequence ID" value="RXH75923.1"/>
    <property type="molecule type" value="Genomic_DNA"/>
</dbReference>
<feature type="compositionally biased region" description="Basic and acidic residues" evidence="7">
    <location>
        <begin position="34"/>
        <end position="50"/>
    </location>
</feature>
<evidence type="ECO:0000256" key="1">
    <source>
        <dbReference type="ARBA" id="ARBA00001936"/>
    </source>
</evidence>
<dbReference type="PANTHER" id="PTHR12992">
    <property type="entry name" value="NUDIX HYDROLASE"/>
    <property type="match status" value="1"/>
</dbReference>
<protein>
    <submittedName>
        <fullName evidence="8">Uncharacterized protein</fullName>
    </submittedName>
</protein>
<comment type="cofactor">
    <cofactor evidence="2">
        <name>Mg(2+)</name>
        <dbReference type="ChEBI" id="CHEBI:18420"/>
    </cofactor>
</comment>
<dbReference type="InterPro" id="IPR045121">
    <property type="entry name" value="CoAse"/>
</dbReference>
<evidence type="ECO:0000256" key="5">
    <source>
        <dbReference type="ARBA" id="ARBA00022842"/>
    </source>
</evidence>
<evidence type="ECO:0000256" key="6">
    <source>
        <dbReference type="ARBA" id="ARBA00023211"/>
    </source>
</evidence>
<keyword evidence="5" id="KW-0460">Magnesium</keyword>
<evidence type="ECO:0000256" key="2">
    <source>
        <dbReference type="ARBA" id="ARBA00001946"/>
    </source>
</evidence>
<dbReference type="AlphaFoldDB" id="A0A498I490"/>
<feature type="compositionally biased region" description="Basic and acidic residues" evidence="7">
    <location>
        <begin position="1"/>
        <end position="24"/>
    </location>
</feature>
<evidence type="ECO:0000313" key="9">
    <source>
        <dbReference type="Proteomes" id="UP000290289"/>
    </source>
</evidence>
<dbReference type="SUPFAM" id="SSF55811">
    <property type="entry name" value="Nudix"/>
    <property type="match status" value="1"/>
</dbReference>
<reference evidence="8 9" key="1">
    <citation type="submission" date="2018-10" db="EMBL/GenBank/DDBJ databases">
        <title>A high-quality apple genome assembly.</title>
        <authorList>
            <person name="Hu J."/>
        </authorList>
    </citation>
    <scope>NUCLEOTIDE SEQUENCE [LARGE SCALE GENOMIC DNA]</scope>
    <source>
        <strain evidence="9">cv. HFTH1</strain>
        <tissue evidence="8">Young leaf</tissue>
    </source>
</reference>
<keyword evidence="3" id="KW-0479">Metal-binding</keyword>
<dbReference type="PANTHER" id="PTHR12992:SF24">
    <property type="entry name" value="PEROXISOMAL COENZYME A DIPHOSPHATASE NUDT7"/>
    <property type="match status" value="1"/>
</dbReference>
<keyword evidence="4" id="KW-0378">Hydrolase</keyword>
<dbReference type="Proteomes" id="UP000290289">
    <property type="component" value="Chromosome 15"/>
</dbReference>
<evidence type="ECO:0000256" key="3">
    <source>
        <dbReference type="ARBA" id="ARBA00022723"/>
    </source>
</evidence>
<comment type="caution">
    <text evidence="8">The sequence shown here is derived from an EMBL/GenBank/DDBJ whole genome shotgun (WGS) entry which is preliminary data.</text>
</comment>
<dbReference type="InterPro" id="IPR015797">
    <property type="entry name" value="NUDIX_hydrolase-like_dom_sf"/>
</dbReference>